<dbReference type="EMBL" id="PPEA01000502">
    <property type="protein sequence ID" value="PQM46391.1"/>
    <property type="molecule type" value="Genomic_DNA"/>
</dbReference>
<comment type="caution">
    <text evidence="1">The sequence shown here is derived from an EMBL/GenBank/DDBJ whole genome shotgun (WGS) entry which is preliminary data.</text>
</comment>
<sequence>MLPRRRHDLVQSFYMERLPYIDEHAITIDAAAAETWTALLQVICRNPDDPATVPVGFTLGEATPPHRLALKGRHPFAVYRWIFELDELGPQRTRVRSQTWAAFPDRTARSTAPW</sequence>
<dbReference type="AlphaFoldDB" id="A0A2S8BI78"/>
<dbReference type="Proteomes" id="UP000238296">
    <property type="component" value="Unassembled WGS sequence"/>
</dbReference>
<name>A0A2S8BI78_9MYCO</name>
<accession>A0A2S8BI78</accession>
<gene>
    <name evidence="1" type="ORF">C1Y40_03440</name>
</gene>
<protein>
    <submittedName>
        <fullName evidence="1">Uncharacterized protein</fullName>
    </submittedName>
</protein>
<evidence type="ECO:0000313" key="2">
    <source>
        <dbReference type="Proteomes" id="UP000238296"/>
    </source>
</evidence>
<evidence type="ECO:0000313" key="1">
    <source>
        <dbReference type="EMBL" id="PQM46391.1"/>
    </source>
</evidence>
<organism evidence="1 2">
    <name type="scientific">Mycobacterium talmoniae</name>
    <dbReference type="NCBI Taxonomy" id="1858794"/>
    <lineage>
        <taxon>Bacteria</taxon>
        <taxon>Bacillati</taxon>
        <taxon>Actinomycetota</taxon>
        <taxon>Actinomycetes</taxon>
        <taxon>Mycobacteriales</taxon>
        <taxon>Mycobacteriaceae</taxon>
        <taxon>Mycobacterium</taxon>
    </lineage>
</organism>
<reference evidence="1 2" key="1">
    <citation type="journal article" date="2017" name="Int. J. Syst. Evol. Microbiol.">
        <title>Mycobacterium talmoniae sp. nov., a slowly growing mycobacterium isolated from human respiratory samples.</title>
        <authorList>
            <person name="Davidson R.M."/>
            <person name="DeGroote M.A."/>
            <person name="Marola J.L."/>
            <person name="Buss S."/>
            <person name="Jones V."/>
            <person name="McNeil M.R."/>
            <person name="Freifeld A.G."/>
            <person name="Elaine Epperson L."/>
            <person name="Hasan N.A."/>
            <person name="Jackson M."/>
            <person name="Iwen P.C."/>
            <person name="Salfinger M."/>
            <person name="Strong M."/>
        </authorList>
    </citation>
    <scope>NUCLEOTIDE SEQUENCE [LARGE SCALE GENOMIC DNA]</scope>
    <source>
        <strain evidence="1 2">ATCC BAA-2683</strain>
    </source>
</reference>
<dbReference type="SUPFAM" id="SSF55961">
    <property type="entry name" value="Bet v1-like"/>
    <property type="match status" value="1"/>
</dbReference>
<proteinExistence type="predicted"/>